<dbReference type="Proteomes" id="UP000614601">
    <property type="component" value="Unassembled WGS sequence"/>
</dbReference>
<dbReference type="EMBL" id="CAJFDH010000004">
    <property type="protein sequence ID" value="CAD5221477.1"/>
    <property type="molecule type" value="Genomic_DNA"/>
</dbReference>
<evidence type="ECO:0000256" key="1">
    <source>
        <dbReference type="SAM" id="MobiDB-lite"/>
    </source>
</evidence>
<dbReference type="InterPro" id="IPR055352">
    <property type="entry name" value="CCD_aECM"/>
</dbReference>
<feature type="region of interest" description="Disordered" evidence="1">
    <location>
        <begin position="116"/>
        <end position="142"/>
    </location>
</feature>
<feature type="compositionally biased region" description="Polar residues" evidence="1">
    <location>
        <begin position="222"/>
        <end position="232"/>
    </location>
</feature>
<keyword evidence="2" id="KW-0732">Signal</keyword>
<evidence type="ECO:0000313" key="4">
    <source>
        <dbReference type="EMBL" id="CAD5221477.1"/>
    </source>
</evidence>
<comment type="caution">
    <text evidence="4">The sequence shown here is derived from an EMBL/GenBank/DDBJ whole genome shotgun (WGS) entry which is preliminary data.</text>
</comment>
<accession>A0A811L181</accession>
<feature type="domain" description="aECM cysteine-cradle" evidence="3">
    <location>
        <begin position="739"/>
        <end position="789"/>
    </location>
</feature>
<feature type="region of interest" description="Disordered" evidence="1">
    <location>
        <begin position="362"/>
        <end position="400"/>
    </location>
</feature>
<dbReference type="AlphaFoldDB" id="A0A811L181"/>
<protein>
    <recommendedName>
        <fullName evidence="3">aECM cysteine-cradle domain-containing protein</fullName>
    </recommendedName>
</protein>
<dbReference type="Pfam" id="PF23626">
    <property type="entry name" value="CCD_aECM"/>
    <property type="match status" value="1"/>
</dbReference>
<evidence type="ECO:0000259" key="3">
    <source>
        <dbReference type="Pfam" id="PF23626"/>
    </source>
</evidence>
<evidence type="ECO:0000256" key="2">
    <source>
        <dbReference type="SAM" id="SignalP"/>
    </source>
</evidence>
<feature type="compositionally biased region" description="Basic and acidic residues" evidence="1">
    <location>
        <begin position="480"/>
        <end position="502"/>
    </location>
</feature>
<gene>
    <name evidence="4" type="ORF">BOKJ2_LOCUS9464</name>
</gene>
<feature type="region of interest" description="Disordered" evidence="1">
    <location>
        <begin position="213"/>
        <end position="233"/>
    </location>
</feature>
<feature type="compositionally biased region" description="Low complexity" evidence="1">
    <location>
        <begin position="529"/>
        <end position="550"/>
    </location>
</feature>
<dbReference type="Proteomes" id="UP000783686">
    <property type="component" value="Unassembled WGS sequence"/>
</dbReference>
<organism evidence="4 5">
    <name type="scientific">Bursaphelenchus okinawaensis</name>
    <dbReference type="NCBI Taxonomy" id="465554"/>
    <lineage>
        <taxon>Eukaryota</taxon>
        <taxon>Metazoa</taxon>
        <taxon>Ecdysozoa</taxon>
        <taxon>Nematoda</taxon>
        <taxon>Chromadorea</taxon>
        <taxon>Rhabditida</taxon>
        <taxon>Tylenchina</taxon>
        <taxon>Tylenchomorpha</taxon>
        <taxon>Aphelenchoidea</taxon>
        <taxon>Aphelenchoididae</taxon>
        <taxon>Bursaphelenchus</taxon>
    </lineage>
</organism>
<name>A0A811L181_9BILA</name>
<dbReference type="OrthoDB" id="5865092at2759"/>
<feature type="compositionally biased region" description="Basic and acidic residues" evidence="1">
    <location>
        <begin position="371"/>
        <end position="387"/>
    </location>
</feature>
<feature type="compositionally biased region" description="Low complexity" evidence="1">
    <location>
        <begin position="460"/>
        <end position="475"/>
    </location>
</feature>
<feature type="signal peptide" evidence="2">
    <location>
        <begin position="1"/>
        <end position="17"/>
    </location>
</feature>
<evidence type="ECO:0000313" key="5">
    <source>
        <dbReference type="Proteomes" id="UP000614601"/>
    </source>
</evidence>
<keyword evidence="5" id="KW-1185">Reference proteome</keyword>
<proteinExistence type="predicted"/>
<dbReference type="EMBL" id="CAJFCW020000004">
    <property type="protein sequence ID" value="CAG9115110.1"/>
    <property type="molecule type" value="Genomic_DNA"/>
</dbReference>
<sequence>MLQKALTISILVLAVTCQEKKDDNKPSKVLKDDSTAPMTVKIMDQVDKALEQPERFLDVREFIKSALDMMRTYPAPEVVKKIPSELQRQQYEEQREAYLQHQRQNYVAPRAYSARTYSPYQQNQQQDSQYGPKPAIPVQPQSSDAAKVLSRIFATPTQKDMESLFHLPADIMHRLASDAGYIAPHKEPAELEERYSSSASGANGGFFGGGSPGTFSLGGTADSESGSFTTQFGDGASEAVETTTAIPVAAPPKVMLRTYQQGGKLVQVPVLAVRLPTGETRYIPYEKLSDFSDALSKAISTGQLPVNEDEKLGVTTPRVVNAQFAEAKPGAMFNFPENLQVEPPTTSSPVNVRTETVEGSSFVQQFDNESNENKDAETVSEPAEHRYAPTARSPNSTAQYQPSSELLALLEKLGQYKEELDHAVGYLQTTKAPVVNPKVEEKASEETVATDSEVTDSESEASLSKASESEATASEVVDATTKDEFPKPNEMKEPEFELKQEVESLETTEEPVPTTKSTSRASTIKKKTLAPSTTLEPETTTSTTPAPNTAKTAGEVVLNGRRYKLVEAEEEHPATTEVTEATEALTEAITSTAEPKKATVMKTQKLNMKSNLEQVRNLARQNRLRQPTIRKALPNMFGEVTADTTLTPTTIPQHRIYSLRELEDIIASETGHRPQDSEEERTFPRRPLTSQQLLSAGRVTSANRADLLRQEYMLEKTVWRERAVEAFRNFEDNPNDNIEERCRVANEFSRRFFIDDLSEFAKLNCDFVEDYIPVHCHKLAEFYENCDDNVNITVVSSTPSSTSSTVRSKTTTIATSNINLDVLR</sequence>
<feature type="region of interest" description="Disordered" evidence="1">
    <location>
        <begin position="437"/>
        <end position="550"/>
    </location>
</feature>
<feature type="chain" id="PRO_5036408434" description="aECM cysteine-cradle domain-containing protein" evidence="2">
    <location>
        <begin position="18"/>
        <end position="824"/>
    </location>
</feature>
<reference evidence="4" key="1">
    <citation type="submission" date="2020-09" db="EMBL/GenBank/DDBJ databases">
        <authorList>
            <person name="Kikuchi T."/>
        </authorList>
    </citation>
    <scope>NUCLEOTIDE SEQUENCE</scope>
    <source>
        <strain evidence="4">SH1</strain>
    </source>
</reference>